<organism evidence="1 2">
    <name type="scientific">Thalassospira tepidiphila</name>
    <dbReference type="NCBI Taxonomy" id="393657"/>
    <lineage>
        <taxon>Bacteria</taxon>
        <taxon>Pseudomonadati</taxon>
        <taxon>Pseudomonadota</taxon>
        <taxon>Alphaproteobacteria</taxon>
        <taxon>Rhodospirillales</taxon>
        <taxon>Thalassospiraceae</taxon>
        <taxon>Thalassospira</taxon>
    </lineage>
</organism>
<evidence type="ECO:0000313" key="2">
    <source>
        <dbReference type="Proteomes" id="UP000556869"/>
    </source>
</evidence>
<dbReference type="EMBL" id="JAATJD010000002">
    <property type="protein sequence ID" value="NJB74497.1"/>
    <property type="molecule type" value="Genomic_DNA"/>
</dbReference>
<dbReference type="Proteomes" id="UP000556869">
    <property type="component" value="Unassembled WGS sequence"/>
</dbReference>
<gene>
    <name evidence="1" type="ORF">GGR96_001589</name>
</gene>
<reference evidence="1 2" key="1">
    <citation type="submission" date="2020-03" db="EMBL/GenBank/DDBJ databases">
        <title>Genomic Encyclopedia of Type Strains, Phase IV (KMG-IV): sequencing the most valuable type-strain genomes for metagenomic binning, comparative biology and taxonomic classification.</title>
        <authorList>
            <person name="Goeker M."/>
        </authorList>
    </citation>
    <scope>NUCLEOTIDE SEQUENCE [LARGE SCALE GENOMIC DNA]</scope>
    <source>
        <strain evidence="1 2">DSM 18888</strain>
    </source>
</reference>
<evidence type="ECO:0000313" key="1">
    <source>
        <dbReference type="EMBL" id="NJB74497.1"/>
    </source>
</evidence>
<comment type="caution">
    <text evidence="1">The sequence shown here is derived from an EMBL/GenBank/DDBJ whole genome shotgun (WGS) entry which is preliminary data.</text>
</comment>
<dbReference type="RefSeq" id="WP_157097775.1">
    <property type="nucleotide sequence ID" value="NZ_BAAAEQ010000002.1"/>
</dbReference>
<accession>A0ABX0WYU9</accession>
<sequence length="46" mass="5033">MAGRVIIPRSGVVYASTDFTGVKRKTPLSPDYIDSHSFGMSEFVIV</sequence>
<keyword evidence="2" id="KW-1185">Reference proteome</keyword>
<protein>
    <submittedName>
        <fullName evidence="1">Uncharacterized protein</fullName>
    </submittedName>
</protein>
<name>A0ABX0WYU9_9PROT</name>
<proteinExistence type="predicted"/>